<organism evidence="2 3">
    <name type="scientific">Pseudanabaena catenata USMAC16</name>
    <dbReference type="NCBI Taxonomy" id="1855837"/>
    <lineage>
        <taxon>Bacteria</taxon>
        <taxon>Bacillati</taxon>
        <taxon>Cyanobacteriota</taxon>
        <taxon>Cyanophyceae</taxon>
        <taxon>Pseudanabaenales</taxon>
        <taxon>Pseudanabaenaceae</taxon>
        <taxon>Pseudanabaena</taxon>
    </lineage>
</organism>
<dbReference type="Proteomes" id="UP001152872">
    <property type="component" value="Unassembled WGS sequence"/>
</dbReference>
<dbReference type="AlphaFoldDB" id="A0A9X4MEW1"/>
<name>A0A9X4MEW1_9CYAN</name>
<evidence type="ECO:0000313" key="2">
    <source>
        <dbReference type="EMBL" id="MDG3496526.1"/>
    </source>
</evidence>
<feature type="region of interest" description="Disordered" evidence="1">
    <location>
        <begin position="66"/>
        <end position="94"/>
    </location>
</feature>
<feature type="compositionally biased region" description="Basic and acidic residues" evidence="1">
    <location>
        <begin position="72"/>
        <end position="94"/>
    </location>
</feature>
<evidence type="ECO:0000256" key="1">
    <source>
        <dbReference type="SAM" id="MobiDB-lite"/>
    </source>
</evidence>
<sequence>MDTQRTKEAITAADLDRIVEMAWEDRTSFDTIYDQFGISESEVIKIMRKSMKRSSFLMWRERVNGRKTKHAKTSEAQRFRCSQQDKFKPKRESQ</sequence>
<gene>
    <name evidence="2" type="ORF">FEV09_18455</name>
</gene>
<dbReference type="RefSeq" id="WP_009628709.1">
    <property type="nucleotide sequence ID" value="NZ_VBTY01000195.1"/>
</dbReference>
<dbReference type="InterPro" id="IPR019882">
    <property type="entry name" value="CHP03643"/>
</dbReference>
<evidence type="ECO:0000313" key="3">
    <source>
        <dbReference type="Proteomes" id="UP001152872"/>
    </source>
</evidence>
<reference evidence="2" key="1">
    <citation type="submission" date="2019-05" db="EMBL/GenBank/DDBJ databases">
        <title>Whole genome sequencing of Pseudanabaena catenata USMAC16.</title>
        <authorList>
            <person name="Khan Z."/>
            <person name="Omar W.M."/>
            <person name="Convey P."/>
            <person name="Merican F."/>
            <person name="Najimudin N."/>
        </authorList>
    </citation>
    <scope>NUCLEOTIDE SEQUENCE</scope>
    <source>
        <strain evidence="2">USMAC16</strain>
    </source>
</reference>
<keyword evidence="3" id="KW-1185">Reference proteome</keyword>
<dbReference type="EMBL" id="VBTY01000195">
    <property type="protein sequence ID" value="MDG3496526.1"/>
    <property type="molecule type" value="Genomic_DNA"/>
</dbReference>
<dbReference type="NCBIfam" id="TIGR03643">
    <property type="entry name" value="TIGR03643 family protein"/>
    <property type="match status" value="1"/>
</dbReference>
<accession>A0A9X4MEW1</accession>
<comment type="caution">
    <text evidence="2">The sequence shown here is derived from an EMBL/GenBank/DDBJ whole genome shotgun (WGS) entry which is preliminary data.</text>
</comment>
<protein>
    <submittedName>
        <fullName evidence="2">TIGR03643 family protein</fullName>
    </submittedName>
</protein>
<proteinExistence type="predicted"/>
<dbReference type="Pfam" id="PF10985">
    <property type="entry name" value="DUF2805"/>
    <property type="match status" value="1"/>
</dbReference>